<dbReference type="GO" id="GO:0005737">
    <property type="term" value="C:cytoplasm"/>
    <property type="evidence" value="ECO:0007669"/>
    <property type="project" value="TreeGrafter"/>
</dbReference>
<keyword evidence="4" id="KW-0547">Nucleotide-binding</keyword>
<dbReference type="GO" id="GO:0005524">
    <property type="term" value="F:ATP binding"/>
    <property type="evidence" value="ECO:0007669"/>
    <property type="project" value="UniProtKB-KW"/>
</dbReference>
<keyword evidence="3" id="KW-0808">Transferase</keyword>
<gene>
    <name evidence="9" type="ORF">B0J13DRAFT_398829</name>
</gene>
<dbReference type="PROSITE" id="PS50011">
    <property type="entry name" value="PROTEIN_KINASE_DOM"/>
    <property type="match status" value="1"/>
</dbReference>
<keyword evidence="2" id="KW-0723">Serine/threonine-protein kinase</keyword>
<name>A0A9P9DFP3_9HYPO</name>
<keyword evidence="10" id="KW-1185">Reference proteome</keyword>
<keyword evidence="6" id="KW-0067">ATP-binding</keyword>
<feature type="non-terminal residue" evidence="9">
    <location>
        <position position="250"/>
    </location>
</feature>
<evidence type="ECO:0000256" key="1">
    <source>
        <dbReference type="ARBA" id="ARBA00010791"/>
    </source>
</evidence>
<keyword evidence="5 9" id="KW-0418">Kinase</keyword>
<dbReference type="GO" id="GO:0000226">
    <property type="term" value="P:microtubule cytoskeleton organization"/>
    <property type="evidence" value="ECO:0007669"/>
    <property type="project" value="TreeGrafter"/>
</dbReference>
<dbReference type="InterPro" id="IPR011009">
    <property type="entry name" value="Kinase-like_dom_sf"/>
</dbReference>
<dbReference type="InterPro" id="IPR000719">
    <property type="entry name" value="Prot_kinase_dom"/>
</dbReference>
<evidence type="ECO:0000259" key="8">
    <source>
        <dbReference type="PROSITE" id="PS50011"/>
    </source>
</evidence>
<comment type="caution">
    <text evidence="9">The sequence shown here is derived from an EMBL/GenBank/DDBJ whole genome shotgun (WGS) entry which is preliminary data.</text>
</comment>
<sequence length="250" mass="28444">SFGIVLYVLVCGKIPFDDQSMPALHANVKNGLVDYPGWLSSECKHLLSRMFVTDPNQRATMREVLNHPWMIKGFNGPPENYLPERKPLTTPLDPEVIHAMQGFNFGSPESINTELTRLIESEEYHRAVKPFQREKGLPPPAKDAEKRRRFGFDVYKRRSSGNSRDTLTGPSSEALQLGNDPMKPFSPLVSIYYLVKEKQDRDHAEMGRDQRDVRDREKAKEPEVLPEIAPPQEAHTNSAVYEMPGDKRTG</sequence>
<protein>
    <submittedName>
        <fullName evidence="9">Kinase-like domain-containing protein</fullName>
    </submittedName>
</protein>
<dbReference type="EMBL" id="JAGMUU010000033">
    <property type="protein sequence ID" value="KAH7118147.1"/>
    <property type="molecule type" value="Genomic_DNA"/>
</dbReference>
<feature type="domain" description="Protein kinase" evidence="8">
    <location>
        <begin position="1"/>
        <end position="70"/>
    </location>
</feature>
<dbReference type="OrthoDB" id="1928777at2759"/>
<dbReference type="Pfam" id="PF00069">
    <property type="entry name" value="Pkinase"/>
    <property type="match status" value="1"/>
</dbReference>
<feature type="compositionally biased region" description="Polar residues" evidence="7">
    <location>
        <begin position="160"/>
        <end position="174"/>
    </location>
</feature>
<feature type="region of interest" description="Disordered" evidence="7">
    <location>
        <begin position="199"/>
        <end position="250"/>
    </location>
</feature>
<dbReference type="GO" id="GO:0035556">
    <property type="term" value="P:intracellular signal transduction"/>
    <property type="evidence" value="ECO:0007669"/>
    <property type="project" value="TreeGrafter"/>
</dbReference>
<feature type="non-terminal residue" evidence="9">
    <location>
        <position position="1"/>
    </location>
</feature>
<comment type="similarity">
    <text evidence="1">Belongs to the protein kinase superfamily. CAMK Ser/Thr protein kinase family. NIM1 subfamily.</text>
</comment>
<reference evidence="9" key="1">
    <citation type="journal article" date="2021" name="Nat. Commun.">
        <title>Genetic determinants of endophytism in the Arabidopsis root mycobiome.</title>
        <authorList>
            <person name="Mesny F."/>
            <person name="Miyauchi S."/>
            <person name="Thiergart T."/>
            <person name="Pickel B."/>
            <person name="Atanasova L."/>
            <person name="Karlsson M."/>
            <person name="Huettel B."/>
            <person name="Barry K.W."/>
            <person name="Haridas S."/>
            <person name="Chen C."/>
            <person name="Bauer D."/>
            <person name="Andreopoulos W."/>
            <person name="Pangilinan J."/>
            <person name="LaButti K."/>
            <person name="Riley R."/>
            <person name="Lipzen A."/>
            <person name="Clum A."/>
            <person name="Drula E."/>
            <person name="Henrissat B."/>
            <person name="Kohler A."/>
            <person name="Grigoriev I.V."/>
            <person name="Martin F.M."/>
            <person name="Hacquard S."/>
        </authorList>
    </citation>
    <scope>NUCLEOTIDE SEQUENCE</scope>
    <source>
        <strain evidence="9">MPI-CAGE-AT-0021</strain>
    </source>
</reference>
<dbReference type="SUPFAM" id="SSF56112">
    <property type="entry name" value="Protein kinase-like (PK-like)"/>
    <property type="match status" value="1"/>
</dbReference>
<evidence type="ECO:0000256" key="5">
    <source>
        <dbReference type="ARBA" id="ARBA00022777"/>
    </source>
</evidence>
<feature type="compositionally biased region" description="Basic and acidic residues" evidence="7">
    <location>
        <begin position="199"/>
        <end position="223"/>
    </location>
</feature>
<evidence type="ECO:0000313" key="9">
    <source>
        <dbReference type="EMBL" id="KAH7118147.1"/>
    </source>
</evidence>
<evidence type="ECO:0000256" key="3">
    <source>
        <dbReference type="ARBA" id="ARBA00022679"/>
    </source>
</evidence>
<evidence type="ECO:0000256" key="4">
    <source>
        <dbReference type="ARBA" id="ARBA00022741"/>
    </source>
</evidence>
<evidence type="ECO:0000256" key="2">
    <source>
        <dbReference type="ARBA" id="ARBA00022527"/>
    </source>
</evidence>
<evidence type="ECO:0000256" key="7">
    <source>
        <dbReference type="SAM" id="MobiDB-lite"/>
    </source>
</evidence>
<dbReference type="PANTHER" id="PTHR24346:SF82">
    <property type="entry name" value="KP78A-RELATED"/>
    <property type="match status" value="1"/>
</dbReference>
<proteinExistence type="inferred from homology"/>
<evidence type="ECO:0000313" key="10">
    <source>
        <dbReference type="Proteomes" id="UP000717696"/>
    </source>
</evidence>
<dbReference type="AlphaFoldDB" id="A0A9P9DFP3"/>
<feature type="compositionally biased region" description="Basic and acidic residues" evidence="7">
    <location>
        <begin position="129"/>
        <end position="156"/>
    </location>
</feature>
<dbReference type="Proteomes" id="UP000717696">
    <property type="component" value="Unassembled WGS sequence"/>
</dbReference>
<dbReference type="Gene3D" id="1.10.510.10">
    <property type="entry name" value="Transferase(Phosphotransferase) domain 1"/>
    <property type="match status" value="1"/>
</dbReference>
<dbReference type="PANTHER" id="PTHR24346">
    <property type="entry name" value="MAP/MICROTUBULE AFFINITY-REGULATING KINASE"/>
    <property type="match status" value="1"/>
</dbReference>
<feature type="region of interest" description="Disordered" evidence="7">
    <location>
        <begin position="129"/>
        <end position="181"/>
    </location>
</feature>
<organism evidence="9 10">
    <name type="scientific">Dactylonectria estremocensis</name>
    <dbReference type="NCBI Taxonomy" id="1079267"/>
    <lineage>
        <taxon>Eukaryota</taxon>
        <taxon>Fungi</taxon>
        <taxon>Dikarya</taxon>
        <taxon>Ascomycota</taxon>
        <taxon>Pezizomycotina</taxon>
        <taxon>Sordariomycetes</taxon>
        <taxon>Hypocreomycetidae</taxon>
        <taxon>Hypocreales</taxon>
        <taxon>Nectriaceae</taxon>
        <taxon>Dactylonectria</taxon>
    </lineage>
</organism>
<dbReference type="GO" id="GO:0004674">
    <property type="term" value="F:protein serine/threonine kinase activity"/>
    <property type="evidence" value="ECO:0007669"/>
    <property type="project" value="UniProtKB-KW"/>
</dbReference>
<accession>A0A9P9DFP3</accession>
<evidence type="ECO:0000256" key="6">
    <source>
        <dbReference type="ARBA" id="ARBA00022840"/>
    </source>
</evidence>